<feature type="transmembrane region" description="Helical" evidence="7">
    <location>
        <begin position="35"/>
        <end position="54"/>
    </location>
</feature>
<evidence type="ECO:0000256" key="3">
    <source>
        <dbReference type="ARBA" id="ARBA00022475"/>
    </source>
</evidence>
<dbReference type="Proteomes" id="UP001596298">
    <property type="component" value="Unassembled WGS sequence"/>
</dbReference>
<dbReference type="PANTHER" id="PTHR33884">
    <property type="entry name" value="UPF0410 PROTEIN YMGE"/>
    <property type="match status" value="1"/>
</dbReference>
<dbReference type="InterPro" id="IPR007341">
    <property type="entry name" value="Transgly_assoc"/>
</dbReference>
<evidence type="ECO:0000313" key="8">
    <source>
        <dbReference type="EMBL" id="MFC6705568.1"/>
    </source>
</evidence>
<name>A0ABW2AF88_9MICO</name>
<feature type="transmembrane region" description="Helical" evidence="7">
    <location>
        <begin position="60"/>
        <end position="80"/>
    </location>
</feature>
<protein>
    <submittedName>
        <fullName evidence="8">GlsB/YeaQ/YmgE family stress response membrane protein</fullName>
    </submittedName>
</protein>
<evidence type="ECO:0000256" key="2">
    <source>
        <dbReference type="ARBA" id="ARBA00011006"/>
    </source>
</evidence>
<gene>
    <name evidence="8" type="ORF">ACFQDH_09885</name>
</gene>
<reference evidence="9" key="1">
    <citation type="journal article" date="2019" name="Int. J. Syst. Evol. Microbiol.">
        <title>The Global Catalogue of Microorganisms (GCM) 10K type strain sequencing project: providing services to taxonomists for standard genome sequencing and annotation.</title>
        <authorList>
            <consortium name="The Broad Institute Genomics Platform"/>
            <consortium name="The Broad Institute Genome Sequencing Center for Infectious Disease"/>
            <person name="Wu L."/>
            <person name="Ma J."/>
        </authorList>
    </citation>
    <scope>NUCLEOTIDE SEQUENCE [LARGE SCALE GENOMIC DNA]</scope>
    <source>
        <strain evidence="9">CCUG 58127</strain>
    </source>
</reference>
<comment type="caution">
    <text evidence="8">The sequence shown here is derived from an EMBL/GenBank/DDBJ whole genome shotgun (WGS) entry which is preliminary data.</text>
</comment>
<dbReference type="EMBL" id="JBHSWH010000001">
    <property type="protein sequence ID" value="MFC6705568.1"/>
    <property type="molecule type" value="Genomic_DNA"/>
</dbReference>
<organism evidence="8 9">
    <name type="scientific">Flexivirga alba</name>
    <dbReference type="NCBI Taxonomy" id="702742"/>
    <lineage>
        <taxon>Bacteria</taxon>
        <taxon>Bacillati</taxon>
        <taxon>Actinomycetota</taxon>
        <taxon>Actinomycetes</taxon>
        <taxon>Micrococcales</taxon>
        <taxon>Dermacoccaceae</taxon>
        <taxon>Flexivirga</taxon>
    </lineage>
</organism>
<keyword evidence="6 7" id="KW-0472">Membrane</keyword>
<keyword evidence="3" id="KW-1003">Cell membrane</keyword>
<proteinExistence type="inferred from homology"/>
<dbReference type="PANTHER" id="PTHR33884:SF3">
    <property type="entry name" value="UPF0410 PROTEIN YMGE"/>
    <property type="match status" value="1"/>
</dbReference>
<evidence type="ECO:0000256" key="4">
    <source>
        <dbReference type="ARBA" id="ARBA00022692"/>
    </source>
</evidence>
<accession>A0ABW2AF88</accession>
<evidence type="ECO:0000256" key="6">
    <source>
        <dbReference type="ARBA" id="ARBA00023136"/>
    </source>
</evidence>
<evidence type="ECO:0000256" key="7">
    <source>
        <dbReference type="SAM" id="Phobius"/>
    </source>
</evidence>
<keyword evidence="9" id="KW-1185">Reference proteome</keyword>
<comment type="subcellular location">
    <subcellularLocation>
        <location evidence="1">Cell membrane</location>
        <topology evidence="1">Multi-pass membrane protein</topology>
    </subcellularLocation>
</comment>
<comment type="similarity">
    <text evidence="2">Belongs to the UPF0410 family.</text>
</comment>
<keyword evidence="5 7" id="KW-1133">Transmembrane helix</keyword>
<sequence>MIGAIIGAIILGAIIGVLARLVLPGKQNLSMMMTIGIGIVSSFIATLIVGMIGYRGNGGIKWIPLIVGVIVACIAITIYGNMTAKKQVAR</sequence>
<evidence type="ECO:0000256" key="5">
    <source>
        <dbReference type="ARBA" id="ARBA00022989"/>
    </source>
</evidence>
<evidence type="ECO:0000256" key="1">
    <source>
        <dbReference type="ARBA" id="ARBA00004651"/>
    </source>
</evidence>
<evidence type="ECO:0000313" key="9">
    <source>
        <dbReference type="Proteomes" id="UP001596298"/>
    </source>
</evidence>
<keyword evidence="4 7" id="KW-0812">Transmembrane</keyword>
<feature type="transmembrane region" description="Helical" evidence="7">
    <location>
        <begin position="6"/>
        <end position="23"/>
    </location>
</feature>
<dbReference type="RefSeq" id="WP_382400818.1">
    <property type="nucleotide sequence ID" value="NZ_JBHSWH010000001.1"/>
</dbReference>